<keyword evidence="4 5" id="KW-0472">Membrane</keyword>
<reference evidence="7" key="1">
    <citation type="submission" date="2021-10" db="EMBL/GenBank/DDBJ databases">
        <title>Tropical sea cucumber genome reveals ecological adaptation and Cuvierian tubules defense mechanism.</title>
        <authorList>
            <person name="Chen T."/>
        </authorList>
    </citation>
    <scope>NUCLEOTIDE SEQUENCE</scope>
    <source>
        <strain evidence="7">Nanhai2018</strain>
        <tissue evidence="7">Muscle</tissue>
    </source>
</reference>
<feature type="transmembrane region" description="Helical" evidence="5">
    <location>
        <begin position="74"/>
        <end position="94"/>
    </location>
</feature>
<gene>
    <name evidence="7" type="ORF">HOLleu_04805</name>
</gene>
<dbReference type="InterPro" id="IPR036513">
    <property type="entry name" value="STAS_dom_sf"/>
</dbReference>
<evidence type="ECO:0000313" key="7">
    <source>
        <dbReference type="EMBL" id="KAJ8046200.1"/>
    </source>
</evidence>
<dbReference type="NCBIfam" id="TIGR00815">
    <property type="entry name" value="sulP"/>
    <property type="match status" value="1"/>
</dbReference>
<dbReference type="OrthoDB" id="288203at2759"/>
<feature type="transmembrane region" description="Helical" evidence="5">
    <location>
        <begin position="258"/>
        <end position="278"/>
    </location>
</feature>
<evidence type="ECO:0000256" key="4">
    <source>
        <dbReference type="ARBA" id="ARBA00023136"/>
    </source>
</evidence>
<proteinExistence type="predicted"/>
<feature type="domain" description="STAS" evidence="6">
    <location>
        <begin position="535"/>
        <end position="663"/>
    </location>
</feature>
<dbReference type="CDD" id="cd07042">
    <property type="entry name" value="STAS_SulP_like_sulfate_transporter"/>
    <property type="match status" value="1"/>
</dbReference>
<feature type="transmembrane region" description="Helical" evidence="5">
    <location>
        <begin position="285"/>
        <end position="306"/>
    </location>
</feature>
<dbReference type="GO" id="GO:0055085">
    <property type="term" value="P:transmembrane transport"/>
    <property type="evidence" value="ECO:0007669"/>
    <property type="project" value="InterPro"/>
</dbReference>
<dbReference type="Gene3D" id="3.30.750.24">
    <property type="entry name" value="STAS domain"/>
    <property type="match status" value="1"/>
</dbReference>
<evidence type="ECO:0000313" key="8">
    <source>
        <dbReference type="Proteomes" id="UP001152320"/>
    </source>
</evidence>
<dbReference type="EMBL" id="JAIZAY010000002">
    <property type="protein sequence ID" value="KAJ8046200.1"/>
    <property type="molecule type" value="Genomic_DNA"/>
</dbReference>
<evidence type="ECO:0000256" key="3">
    <source>
        <dbReference type="ARBA" id="ARBA00022989"/>
    </source>
</evidence>
<comment type="subcellular location">
    <subcellularLocation>
        <location evidence="1">Membrane</location>
        <topology evidence="1">Multi-pass membrane protein</topology>
    </subcellularLocation>
</comment>
<dbReference type="InterPro" id="IPR001902">
    <property type="entry name" value="SLC26A/SulP_fam"/>
</dbReference>
<dbReference type="SUPFAM" id="SSF52091">
    <property type="entry name" value="SpoIIaa-like"/>
    <property type="match status" value="1"/>
</dbReference>
<feature type="transmembrane region" description="Helical" evidence="5">
    <location>
        <begin position="181"/>
        <end position="204"/>
    </location>
</feature>
<dbReference type="Pfam" id="PF00916">
    <property type="entry name" value="Sulfate_transp"/>
    <property type="match status" value="1"/>
</dbReference>
<feature type="transmembrane region" description="Helical" evidence="5">
    <location>
        <begin position="436"/>
        <end position="456"/>
    </location>
</feature>
<feature type="transmembrane region" description="Helical" evidence="5">
    <location>
        <begin position="100"/>
        <end position="116"/>
    </location>
</feature>
<dbReference type="Pfam" id="PF01740">
    <property type="entry name" value="STAS"/>
    <property type="match status" value="1"/>
</dbReference>
<name>A0A9Q1HHQ1_HOLLE</name>
<protein>
    <submittedName>
        <fullName evidence="7">Prestin</fullName>
    </submittedName>
</protein>
<dbReference type="AlphaFoldDB" id="A0A9Q1HHQ1"/>
<organism evidence="7 8">
    <name type="scientific">Holothuria leucospilota</name>
    <name type="common">Black long sea cucumber</name>
    <name type="synonym">Mertensiothuria leucospilota</name>
    <dbReference type="NCBI Taxonomy" id="206669"/>
    <lineage>
        <taxon>Eukaryota</taxon>
        <taxon>Metazoa</taxon>
        <taxon>Echinodermata</taxon>
        <taxon>Eleutherozoa</taxon>
        <taxon>Echinozoa</taxon>
        <taxon>Holothuroidea</taxon>
        <taxon>Aspidochirotacea</taxon>
        <taxon>Aspidochirotida</taxon>
        <taxon>Holothuriidae</taxon>
        <taxon>Holothuria</taxon>
    </lineage>
</organism>
<feature type="transmembrane region" description="Helical" evidence="5">
    <location>
        <begin position="334"/>
        <end position="353"/>
    </location>
</feature>
<evidence type="ECO:0000256" key="5">
    <source>
        <dbReference type="SAM" id="Phobius"/>
    </source>
</evidence>
<accession>A0A9Q1HHQ1</accession>
<sequence length="690" mass="76039">MMRVNIDRPTYSDESLRTTFGKGEDTLSLKWQYQIKQKLGLDEGYFVSERIKAFFPILSWLLQYKVNKQLLGDLLAGITIAVVNVPQGMAFAALTFLPPVYGLYISFFPVIVYVLMGSCHHQSWGGFGVSAIMSGAAVSRVMSLKGETLGQTGLSGLNTSVAPATMSPSDAARAIDISITITLLVGLIQCLMGFLHLGFVSVYLSKSFIQALTTGAAFHVATSQVQRVLGIEVERHSDPFGVILIWIDIFSSLTSLNWATVVVSTISFFLLVFMTLLNAKLKNKLIVPIPMDMIVVILMTVLSYFLSLHERVNVEIVDHIPLGFPQPSLPSPSLFLPLLSDAFAIAIVTYAVDVSLGKTVAEKHNYKIDDNQELIASGFANSLSSFFRCYVSGPSLSRIWILEKAGGSTQLSSAFNCVVVLLIMLFLGHLLEPLPVAVLAVLLIFSLKEMFLQVRVLPVLFRQSKWDFAVWVFTCTSVILLGVALGLLVSLVFSFVTIVLRIQFPTYKLEGMIEGSELFADKKVFKIEDHSKCSVFRMETSLCFLNAQKFRHKLMKLTGLQSDLTNVLMQPSTSEASTDPSDTTNKNGATVNTVSMNVTGELTSQPEEDIRCTNKKVIIINCTSFSFVDYDGAKMLAAVIEECKQKGVTVLLANCTDIVRDAFLRIVQSEELAAVFYPSLIDAFCSQFEQ</sequence>
<dbReference type="PROSITE" id="PS50801">
    <property type="entry name" value="STAS"/>
    <property type="match status" value="1"/>
</dbReference>
<keyword evidence="2 5" id="KW-0812">Transmembrane</keyword>
<dbReference type="InterPro" id="IPR011547">
    <property type="entry name" value="SLC26A/SulP_dom"/>
</dbReference>
<evidence type="ECO:0000259" key="6">
    <source>
        <dbReference type="PROSITE" id="PS50801"/>
    </source>
</evidence>
<keyword evidence="3 5" id="KW-1133">Transmembrane helix</keyword>
<keyword evidence="8" id="KW-1185">Reference proteome</keyword>
<evidence type="ECO:0000256" key="2">
    <source>
        <dbReference type="ARBA" id="ARBA00022692"/>
    </source>
</evidence>
<feature type="transmembrane region" description="Helical" evidence="5">
    <location>
        <begin position="468"/>
        <end position="500"/>
    </location>
</feature>
<dbReference type="GO" id="GO:0016020">
    <property type="term" value="C:membrane"/>
    <property type="evidence" value="ECO:0007669"/>
    <property type="project" value="UniProtKB-SubCell"/>
</dbReference>
<dbReference type="Proteomes" id="UP001152320">
    <property type="component" value="Chromosome 2"/>
</dbReference>
<evidence type="ECO:0000256" key="1">
    <source>
        <dbReference type="ARBA" id="ARBA00004141"/>
    </source>
</evidence>
<dbReference type="InterPro" id="IPR002645">
    <property type="entry name" value="STAS_dom"/>
</dbReference>
<feature type="transmembrane region" description="Helical" evidence="5">
    <location>
        <begin position="413"/>
        <end position="431"/>
    </location>
</feature>
<comment type="caution">
    <text evidence="7">The sequence shown here is derived from an EMBL/GenBank/DDBJ whole genome shotgun (WGS) entry which is preliminary data.</text>
</comment>
<dbReference type="PANTHER" id="PTHR11814">
    <property type="entry name" value="SULFATE TRANSPORTER"/>
    <property type="match status" value="1"/>
</dbReference>